<keyword evidence="5" id="KW-0479">Metal-binding</keyword>
<dbReference type="PANTHER" id="PTHR33376:SF5">
    <property type="entry name" value="EXTRACYTOPLASMIC SOLUTE RECEPTOR PROTEIN"/>
    <property type="match status" value="1"/>
</dbReference>
<feature type="binding site" evidence="4">
    <location>
        <position position="164"/>
    </location>
    <ligand>
        <name>substrate</name>
    </ligand>
</feature>
<dbReference type="GO" id="GO:0055085">
    <property type="term" value="P:transmembrane transport"/>
    <property type="evidence" value="ECO:0007669"/>
    <property type="project" value="InterPro"/>
</dbReference>
<feature type="binding site" evidence="4">
    <location>
        <position position="185"/>
    </location>
    <ligand>
        <name>substrate</name>
    </ligand>
</feature>
<dbReference type="EMBL" id="FWXB01000021">
    <property type="protein sequence ID" value="SMC14137.1"/>
    <property type="molecule type" value="Genomic_DNA"/>
</dbReference>
<evidence type="ECO:0000313" key="7">
    <source>
        <dbReference type="EMBL" id="SMC14137.1"/>
    </source>
</evidence>
<feature type="signal peptide" evidence="6">
    <location>
        <begin position="1"/>
        <end position="36"/>
    </location>
</feature>
<organism evidence="7 8">
    <name type="scientific">Roseovarius aestuarii</name>
    <dbReference type="NCBI Taxonomy" id="475083"/>
    <lineage>
        <taxon>Bacteria</taxon>
        <taxon>Pseudomonadati</taxon>
        <taxon>Pseudomonadota</taxon>
        <taxon>Alphaproteobacteria</taxon>
        <taxon>Rhodobacterales</taxon>
        <taxon>Roseobacteraceae</taxon>
        <taxon>Roseovarius</taxon>
    </lineage>
</organism>
<dbReference type="PANTHER" id="PTHR33376">
    <property type="match status" value="1"/>
</dbReference>
<dbReference type="GO" id="GO:0046872">
    <property type="term" value="F:metal ion binding"/>
    <property type="evidence" value="ECO:0007669"/>
    <property type="project" value="UniProtKB-KW"/>
</dbReference>
<comment type="subcellular location">
    <subcellularLocation>
        <location evidence="1">Periplasm</location>
    </subcellularLocation>
</comment>
<dbReference type="GO" id="GO:0031317">
    <property type="term" value="C:tripartite ATP-independent periplasmic transporter complex"/>
    <property type="evidence" value="ECO:0007669"/>
    <property type="project" value="InterPro"/>
</dbReference>
<feature type="binding site" evidence="5">
    <location>
        <position position="223"/>
    </location>
    <ligand>
        <name>Na(+)</name>
        <dbReference type="ChEBI" id="CHEBI:29101"/>
    </ligand>
</feature>
<dbReference type="CDD" id="cd13604">
    <property type="entry name" value="PBP2_TRAP_ketoacid_lactate_like"/>
    <property type="match status" value="1"/>
</dbReference>
<dbReference type="AlphaFoldDB" id="A0A1X7BWW3"/>
<keyword evidence="8" id="KW-1185">Reference proteome</keyword>
<dbReference type="Pfam" id="PF03480">
    <property type="entry name" value="DctP"/>
    <property type="match status" value="1"/>
</dbReference>
<evidence type="ECO:0000256" key="6">
    <source>
        <dbReference type="SAM" id="SignalP"/>
    </source>
</evidence>
<name>A0A1X7BWW3_9RHOB</name>
<proteinExistence type="predicted"/>
<reference evidence="7 8" key="1">
    <citation type="submission" date="2017-03" db="EMBL/GenBank/DDBJ databases">
        <authorList>
            <person name="Afonso C.L."/>
            <person name="Miller P.J."/>
            <person name="Scott M.A."/>
            <person name="Spackman E."/>
            <person name="Goraichik I."/>
            <person name="Dimitrov K.M."/>
            <person name="Suarez D.L."/>
            <person name="Swayne D.E."/>
        </authorList>
    </citation>
    <scope>NUCLEOTIDE SEQUENCE [LARGE SCALE GENOMIC DNA]</scope>
    <source>
        <strain evidence="7 8">CECT 7745</strain>
    </source>
</reference>
<evidence type="ECO:0000256" key="3">
    <source>
        <dbReference type="ARBA" id="ARBA00022764"/>
    </source>
</evidence>
<accession>A0A1X7BWW3</accession>
<evidence type="ECO:0000256" key="4">
    <source>
        <dbReference type="PIRSR" id="PIRSR039026-1"/>
    </source>
</evidence>
<sequence length="363" mass="39658">MTTLTQSLSGIGRRALGIAALSALCVGALVPTKADAQDKIRWKVQATFNTGWPALGDPIARVSETLDAVTDGRIKLKIFEPGKIVPPLEISPSITNGNLPAAYNYLAYDQGRIPSAVLFSAVPFGMEPWEYAAWWFEGEGHGLAEEIYHAQNIHPLLCSTIGPETAGWYRKPITQLSDLEGLKIRFSGLGGMVLDRIGASATLMAGGEIFAALEKGTLDATEYSMPAIDEILGFHKIAKFNLFPGWHQPSTSTHLLINLDEWNNLSDPDKALFEMACTAATMRAITTGEALQGAQIKSFPDKGVTAAKLPDDVIAELKRVTMEVMTEEAAKDADFARVWESQKAFHADYQIWKELGYLPRDFD</sequence>
<dbReference type="Gene3D" id="3.40.190.10">
    <property type="entry name" value="Periplasmic binding protein-like II"/>
    <property type="match status" value="1"/>
</dbReference>
<keyword evidence="2 6" id="KW-0732">Signal</keyword>
<dbReference type="InterPro" id="IPR038404">
    <property type="entry name" value="TRAP_DctP_sf"/>
</dbReference>
<evidence type="ECO:0000256" key="5">
    <source>
        <dbReference type="PIRSR" id="PIRSR039026-2"/>
    </source>
</evidence>
<dbReference type="Proteomes" id="UP000193224">
    <property type="component" value="Unassembled WGS sequence"/>
</dbReference>
<feature type="chain" id="PRO_5012620522" evidence="6">
    <location>
        <begin position="37"/>
        <end position="363"/>
    </location>
</feature>
<protein>
    <submittedName>
        <fullName evidence="7">Monocarboxylate 2-oxoacid-binding periplasmic protein</fullName>
    </submittedName>
</protein>
<evidence type="ECO:0000313" key="8">
    <source>
        <dbReference type="Proteomes" id="UP000193224"/>
    </source>
</evidence>
<keyword evidence="3" id="KW-0574">Periplasm</keyword>
<evidence type="ECO:0000256" key="1">
    <source>
        <dbReference type="ARBA" id="ARBA00004418"/>
    </source>
</evidence>
<dbReference type="GO" id="GO:0042597">
    <property type="term" value="C:periplasmic space"/>
    <property type="evidence" value="ECO:0007669"/>
    <property type="project" value="UniProtKB-SubCell"/>
</dbReference>
<feature type="binding site" evidence="5">
    <location>
        <position position="248"/>
    </location>
    <ligand>
        <name>substrate</name>
    </ligand>
</feature>
<dbReference type="InterPro" id="IPR018389">
    <property type="entry name" value="DctP_fam"/>
</dbReference>
<feature type="binding site" evidence="5">
    <location>
        <position position="222"/>
    </location>
    <ligand>
        <name>substrate</name>
    </ligand>
</feature>
<dbReference type="RefSeq" id="WP_085802052.1">
    <property type="nucleotide sequence ID" value="NZ_FWXB01000021.1"/>
</dbReference>
<gene>
    <name evidence="7" type="ORF">ROA7745_04002</name>
</gene>
<dbReference type="OrthoDB" id="9780733at2"/>
<evidence type="ECO:0000256" key="2">
    <source>
        <dbReference type="ARBA" id="ARBA00022729"/>
    </source>
</evidence>
<dbReference type="PIRSF" id="PIRSF039026">
    <property type="entry name" value="SiaP"/>
    <property type="match status" value="1"/>
</dbReference>
<dbReference type="Gene3D" id="3.40.190.170">
    <property type="entry name" value="Bacterial extracellular solute-binding protein, family 7"/>
    <property type="match status" value="1"/>
</dbReference>
<dbReference type="InterPro" id="IPR026289">
    <property type="entry name" value="SBP_TakP-like"/>
</dbReference>